<dbReference type="SUPFAM" id="SSF50978">
    <property type="entry name" value="WD40 repeat-like"/>
    <property type="match status" value="1"/>
</dbReference>
<dbReference type="PROSITE" id="PS50294">
    <property type="entry name" value="WD_REPEATS_REGION"/>
    <property type="match status" value="3"/>
</dbReference>
<keyword evidence="1 3" id="KW-0853">WD repeat</keyword>
<dbReference type="PROSITE" id="PS00678">
    <property type="entry name" value="WD_REPEATS_1"/>
    <property type="match status" value="1"/>
</dbReference>
<evidence type="ECO:0000313" key="7">
    <source>
        <dbReference type="Proteomes" id="UP001159042"/>
    </source>
</evidence>
<dbReference type="Gene3D" id="2.130.10.10">
    <property type="entry name" value="YVTN repeat-like/Quinoprotein amine dehydrogenase"/>
    <property type="match status" value="2"/>
</dbReference>
<keyword evidence="2" id="KW-0677">Repeat</keyword>
<evidence type="ECO:0000256" key="3">
    <source>
        <dbReference type="PROSITE-ProRule" id="PRU00221"/>
    </source>
</evidence>
<dbReference type="InterPro" id="IPR001680">
    <property type="entry name" value="WD40_rpt"/>
</dbReference>
<sequence length="888" mass="99709">MSQSNNIFLPSRSLGYVSNHLPLQIRYIKSRKENLIITCVGKSFHTYGITHFGLLSVSGLHSENISCIGADAYHVYTACENVIYAWRRGTELKHVYRGHKKRVHLMTPFGAHLISVDESSSVKIWDIKAEVVYFELTFSSTSFNITALLHPSTYVNKILFACDKGQMQLWNINSGKLIYTFKSWKACVTCLEQAPAVDVVAVGLSTGRIILHNLRYDETIMEFTQDWGLVTSISFRSDGHAIMATGSVAGHIVFWDLEERKVASQLLTAHDDSVTGMVCLPNEPLMVTSSPDNTLKLWIFDMTDGGARLLRIREGHSAAPSFIRFHGANGHNILSCAGDSTLRIFNTQTEQFNKSLGKASYNRKASKKRGRSVEDPLKMPPVTQFTSETTREKEWDNIAAIHQGLAVVTTWSYDRVKMGDLKLLPERFQKKNKNVDVEVTATCLCLTHCGNFVIVGYSTGHVDRFNIQSGLWRDSYGNPKGHDSAVRGVMTDTLNQLTVSGGGDGKIKFWKFKSQGSNPLTVLTLDESICFFRFHQESSMLAVALEDFTVNIVDIETRRVVRKFIGHTAQLTDATFSPDSRWLITSSMDRSVRTWDIPSGQLVNEFATEAACVSLNMSPTGEVLATAHVDYLGIFLWTNRTLYTRVTLKALTPSEEPPVVKLPQCQEESYEFEEDINKEEFISQEQINKDLITLSGLSTSRWQNLLNLDIIRMRNKPKSPPKAPKSAPFFLPTVASLNNIQFDLSTPVEGGSKIIKPLSFVNLSEFGKMLQATEETNNFLPVIDKFKTLGASMVDFEIKSLAPEEGGCIEAMLQFLRCIEFMLKSNNDFELAEAYLSLFLKVHGTTIAKEEILRNYLPNVNSCHAVSWNRLQEKLLYSMCVVQNLKTM</sequence>
<feature type="repeat" description="WD" evidence="3">
    <location>
        <begin position="479"/>
        <end position="514"/>
    </location>
</feature>
<dbReference type="PANTHER" id="PTHR22840:SF12">
    <property type="entry name" value="WD REPEAT-CONTAINING PROTEIN 36"/>
    <property type="match status" value="1"/>
</dbReference>
<feature type="domain" description="WDR36/Utp21 N-terminal" evidence="5">
    <location>
        <begin position="36"/>
        <end position="301"/>
    </location>
</feature>
<dbReference type="Pfam" id="PF25171">
    <property type="entry name" value="Beta-prop_WDR36-Utp21_1st"/>
    <property type="match status" value="1"/>
</dbReference>
<dbReference type="SMART" id="SM00320">
    <property type="entry name" value="WD40"/>
    <property type="match status" value="9"/>
</dbReference>
<dbReference type="InterPro" id="IPR019775">
    <property type="entry name" value="WD40_repeat_CS"/>
</dbReference>
<proteinExistence type="predicted"/>
<evidence type="ECO:0000259" key="5">
    <source>
        <dbReference type="Pfam" id="PF25171"/>
    </source>
</evidence>
<dbReference type="SUPFAM" id="SSF50998">
    <property type="entry name" value="Quinoprotein alcohol dehydrogenase-like"/>
    <property type="match status" value="1"/>
</dbReference>
<organism evidence="6 7">
    <name type="scientific">Exocentrus adspersus</name>
    <dbReference type="NCBI Taxonomy" id="1586481"/>
    <lineage>
        <taxon>Eukaryota</taxon>
        <taxon>Metazoa</taxon>
        <taxon>Ecdysozoa</taxon>
        <taxon>Arthropoda</taxon>
        <taxon>Hexapoda</taxon>
        <taxon>Insecta</taxon>
        <taxon>Pterygota</taxon>
        <taxon>Neoptera</taxon>
        <taxon>Endopterygota</taxon>
        <taxon>Coleoptera</taxon>
        <taxon>Polyphaga</taxon>
        <taxon>Cucujiformia</taxon>
        <taxon>Chrysomeloidea</taxon>
        <taxon>Cerambycidae</taxon>
        <taxon>Lamiinae</taxon>
        <taxon>Acanthocinini</taxon>
        <taxon>Exocentrus</taxon>
    </lineage>
</organism>
<feature type="repeat" description="WD" evidence="3">
    <location>
        <begin position="267"/>
        <end position="298"/>
    </location>
</feature>
<evidence type="ECO:0000259" key="4">
    <source>
        <dbReference type="Pfam" id="PF04192"/>
    </source>
</evidence>
<dbReference type="InterPro" id="IPR011047">
    <property type="entry name" value="Quinoprotein_ADH-like_sf"/>
</dbReference>
<dbReference type="FunFam" id="2.130.10.10:FF:000109">
    <property type="entry name" value="WD repeat domain 36"/>
    <property type="match status" value="1"/>
</dbReference>
<evidence type="ECO:0000256" key="2">
    <source>
        <dbReference type="ARBA" id="ARBA00022737"/>
    </source>
</evidence>
<evidence type="ECO:0000313" key="6">
    <source>
        <dbReference type="EMBL" id="KAJ8920542.1"/>
    </source>
</evidence>
<dbReference type="AlphaFoldDB" id="A0AAV8W322"/>
<dbReference type="PANTHER" id="PTHR22840">
    <property type="entry name" value="WD REPEAT-CONTAINING PROTEIN 36"/>
    <property type="match status" value="1"/>
</dbReference>
<protein>
    <recommendedName>
        <fullName evidence="8">WD repeat-containing protein 36</fullName>
    </recommendedName>
</protein>
<reference evidence="6 7" key="1">
    <citation type="journal article" date="2023" name="Insect Mol. Biol.">
        <title>Genome sequencing provides insights into the evolution of gene families encoding plant cell wall-degrading enzymes in longhorned beetles.</title>
        <authorList>
            <person name="Shin N.R."/>
            <person name="Okamura Y."/>
            <person name="Kirsch R."/>
            <person name="Pauchet Y."/>
        </authorList>
    </citation>
    <scope>NUCLEOTIDE SEQUENCE [LARGE SCALE GENOMIC DNA]</scope>
    <source>
        <tissue evidence="6">Midgut</tissue>
    </source>
</reference>
<dbReference type="Proteomes" id="UP001159042">
    <property type="component" value="Unassembled WGS sequence"/>
</dbReference>
<name>A0AAV8W322_9CUCU</name>
<dbReference type="GO" id="GO:0032040">
    <property type="term" value="C:small-subunit processome"/>
    <property type="evidence" value="ECO:0007669"/>
    <property type="project" value="InterPro"/>
</dbReference>
<feature type="domain" description="WDR36/Utp21 C-terminal" evidence="4">
    <location>
        <begin position="685"/>
        <end position="886"/>
    </location>
</feature>
<dbReference type="InterPro" id="IPR059157">
    <property type="entry name" value="WDR36-Utp21_N"/>
</dbReference>
<dbReference type="InterPro" id="IPR015943">
    <property type="entry name" value="WD40/YVTN_repeat-like_dom_sf"/>
</dbReference>
<dbReference type="Pfam" id="PF04192">
    <property type="entry name" value="Utp21"/>
    <property type="match status" value="1"/>
</dbReference>
<comment type="caution">
    <text evidence="6">The sequence shown here is derived from an EMBL/GenBank/DDBJ whole genome shotgun (WGS) entry which is preliminary data.</text>
</comment>
<dbReference type="GO" id="GO:0034388">
    <property type="term" value="C:Pwp2p-containing subcomplex of 90S preribosome"/>
    <property type="evidence" value="ECO:0007669"/>
    <property type="project" value="TreeGrafter"/>
</dbReference>
<gene>
    <name evidence="6" type="ORF">NQ315_005411</name>
</gene>
<evidence type="ECO:0000256" key="1">
    <source>
        <dbReference type="ARBA" id="ARBA00022574"/>
    </source>
</evidence>
<dbReference type="InterPro" id="IPR036322">
    <property type="entry name" value="WD40_repeat_dom_sf"/>
</dbReference>
<dbReference type="EMBL" id="JANEYG010000014">
    <property type="protein sequence ID" value="KAJ8920542.1"/>
    <property type="molecule type" value="Genomic_DNA"/>
</dbReference>
<feature type="repeat" description="WD" evidence="3">
    <location>
        <begin position="564"/>
        <end position="605"/>
    </location>
</feature>
<dbReference type="InterPro" id="IPR007319">
    <property type="entry name" value="WDR36/Utp21_C"/>
</dbReference>
<dbReference type="Pfam" id="PF25168">
    <property type="entry name" value="Beta-prop_WDR36-Utp21_2nd"/>
    <property type="match status" value="1"/>
</dbReference>
<keyword evidence="7" id="KW-1185">Reference proteome</keyword>
<accession>A0AAV8W322</accession>
<evidence type="ECO:0008006" key="8">
    <source>
        <dbReference type="Google" id="ProtNLM"/>
    </source>
</evidence>
<dbReference type="GO" id="GO:0006364">
    <property type="term" value="P:rRNA processing"/>
    <property type="evidence" value="ECO:0007669"/>
    <property type="project" value="InterPro"/>
</dbReference>
<dbReference type="PROSITE" id="PS50082">
    <property type="entry name" value="WD_REPEATS_2"/>
    <property type="match status" value="3"/>
</dbReference>